<evidence type="ECO:0000256" key="2">
    <source>
        <dbReference type="ARBA" id="ARBA00006464"/>
    </source>
</evidence>
<dbReference type="GO" id="GO:0016020">
    <property type="term" value="C:membrane"/>
    <property type="evidence" value="ECO:0007669"/>
    <property type="project" value="UniProtKB-SubCell"/>
</dbReference>
<protein>
    <submittedName>
        <fullName evidence="9">Undecaprenyl-phosphate galactosephosphotransferase</fullName>
        <ecNumber evidence="9">2.7.8.6</ecNumber>
    </submittedName>
</protein>
<feature type="domain" description="Bacterial sugar transferase" evidence="8">
    <location>
        <begin position="272"/>
        <end position="456"/>
    </location>
</feature>
<feature type="transmembrane region" description="Helical" evidence="7">
    <location>
        <begin position="106"/>
        <end position="125"/>
    </location>
</feature>
<sequence>MIRIFRHYISRAYLWLIIIESSIFFASMYYGSYARFLFTESWYTQEDMTIASSVFSLVLTMCCLGLGLYRRTLSWDDYNLLARTFVSFSTAIFAVVTIYYLIPDILIGRSVLIYAVTFAFLGMMISRHLFYRFARLDQLQRRVLVIGSAVKAHKLLSLNESFIHKGFKIVGCIQVADEQSVVDEDYLIKSHKSIAHAATHHKVDEIVIALDDNRKFMPLKELLDAKLSGFAIMDSMGFYEREQGLVSLDNITPSWLVFSDGFSQGGLRAFQKRIFDLISSTLLLLVSWPIILLTALAIYLESGFKEPIFYRQLRVGENSLPFYVLKFRSMKVDAEKNGVQWAQKKDNRVTKVGAFIRKCRIDELPQIYNVFKGEMSFVGPRPERPEFVESFEQKIPYYQERHRVKPGITGWAQLCYPYGASEYDTIQKLQYDLYYVKNYSMFLDFSIMLNTIEVVLWGKGAR</sequence>
<keyword evidence="5 7" id="KW-1133">Transmembrane helix</keyword>
<keyword evidence="4 7" id="KW-0812">Transmembrane</keyword>
<dbReference type="InterPro" id="IPR017464">
    <property type="entry name" value="Sugar_tfrase_EpsB_2"/>
</dbReference>
<evidence type="ECO:0000256" key="5">
    <source>
        <dbReference type="ARBA" id="ARBA00022989"/>
    </source>
</evidence>
<feature type="transmembrane region" description="Helical" evidence="7">
    <location>
        <begin position="12"/>
        <end position="30"/>
    </location>
</feature>
<dbReference type="AlphaFoldDB" id="A0A1R4H9B3"/>
<keyword evidence="3 9" id="KW-0808">Transferase</keyword>
<accession>A0A1R4H9B3</accession>
<proteinExistence type="inferred from homology"/>
<organism evidence="9 10">
    <name type="scientific">Crenothrix polyspora</name>
    <dbReference type="NCBI Taxonomy" id="360316"/>
    <lineage>
        <taxon>Bacteria</taxon>
        <taxon>Pseudomonadati</taxon>
        <taxon>Pseudomonadota</taxon>
        <taxon>Gammaproteobacteria</taxon>
        <taxon>Methylococcales</taxon>
        <taxon>Crenotrichaceae</taxon>
        <taxon>Crenothrix</taxon>
    </lineage>
</organism>
<dbReference type="Proteomes" id="UP000195442">
    <property type="component" value="Unassembled WGS sequence"/>
</dbReference>
<comment type="subcellular location">
    <subcellularLocation>
        <location evidence="1">Membrane</location>
        <topology evidence="1">Multi-pass membrane protein</topology>
    </subcellularLocation>
</comment>
<keyword evidence="6 7" id="KW-0472">Membrane</keyword>
<dbReference type="NCBIfam" id="TIGR03025">
    <property type="entry name" value="EPS_sugtrans"/>
    <property type="match status" value="1"/>
</dbReference>
<gene>
    <name evidence="9" type="ORF">CRENPOLYSF2_2720008</name>
</gene>
<evidence type="ECO:0000256" key="6">
    <source>
        <dbReference type="ARBA" id="ARBA00023136"/>
    </source>
</evidence>
<evidence type="ECO:0000313" key="9">
    <source>
        <dbReference type="EMBL" id="SJM92470.1"/>
    </source>
</evidence>
<dbReference type="OrthoDB" id="9808602at2"/>
<dbReference type="RefSeq" id="WP_087146976.1">
    <property type="nucleotide sequence ID" value="NZ_FUKJ01000193.1"/>
</dbReference>
<evidence type="ECO:0000256" key="1">
    <source>
        <dbReference type="ARBA" id="ARBA00004141"/>
    </source>
</evidence>
<dbReference type="Pfam" id="PF02397">
    <property type="entry name" value="Bac_transf"/>
    <property type="match status" value="1"/>
</dbReference>
<feature type="transmembrane region" description="Helical" evidence="7">
    <location>
        <begin position="50"/>
        <end position="68"/>
    </location>
</feature>
<dbReference type="PANTHER" id="PTHR30576">
    <property type="entry name" value="COLANIC BIOSYNTHESIS UDP-GLUCOSE LIPID CARRIER TRANSFERASE"/>
    <property type="match status" value="1"/>
</dbReference>
<dbReference type="PANTHER" id="PTHR30576:SF0">
    <property type="entry name" value="UNDECAPRENYL-PHOSPHATE N-ACETYLGALACTOSAMINYL 1-PHOSPHATE TRANSFERASE-RELATED"/>
    <property type="match status" value="1"/>
</dbReference>
<dbReference type="InterPro" id="IPR003362">
    <property type="entry name" value="Bact_transf"/>
</dbReference>
<dbReference type="EC" id="2.7.8.6" evidence="9"/>
<dbReference type="GO" id="GO:0047360">
    <property type="term" value="F:undecaprenyl-phosphate galactose phosphotransferase activity"/>
    <property type="evidence" value="ECO:0007669"/>
    <property type="project" value="UniProtKB-EC"/>
</dbReference>
<evidence type="ECO:0000256" key="3">
    <source>
        <dbReference type="ARBA" id="ARBA00022679"/>
    </source>
</evidence>
<dbReference type="EMBL" id="FUKJ01000193">
    <property type="protein sequence ID" value="SJM92470.1"/>
    <property type="molecule type" value="Genomic_DNA"/>
</dbReference>
<feature type="transmembrane region" description="Helical" evidence="7">
    <location>
        <begin position="277"/>
        <end position="300"/>
    </location>
</feature>
<dbReference type="InterPro" id="IPR017475">
    <property type="entry name" value="EPS_sugar_tfrase"/>
</dbReference>
<feature type="transmembrane region" description="Helical" evidence="7">
    <location>
        <begin position="80"/>
        <end position="100"/>
    </location>
</feature>
<name>A0A1R4H9B3_9GAMM</name>
<evidence type="ECO:0000256" key="4">
    <source>
        <dbReference type="ARBA" id="ARBA00022692"/>
    </source>
</evidence>
<evidence type="ECO:0000256" key="7">
    <source>
        <dbReference type="SAM" id="Phobius"/>
    </source>
</evidence>
<keyword evidence="10" id="KW-1185">Reference proteome</keyword>
<dbReference type="Pfam" id="PF13727">
    <property type="entry name" value="CoA_binding_3"/>
    <property type="match status" value="1"/>
</dbReference>
<evidence type="ECO:0000259" key="8">
    <source>
        <dbReference type="Pfam" id="PF02397"/>
    </source>
</evidence>
<reference evidence="10" key="1">
    <citation type="submission" date="2017-02" db="EMBL/GenBank/DDBJ databases">
        <authorList>
            <person name="Daims H."/>
        </authorList>
    </citation>
    <scope>NUCLEOTIDE SEQUENCE [LARGE SCALE GENOMIC DNA]</scope>
</reference>
<dbReference type="NCBIfam" id="TIGR03013">
    <property type="entry name" value="EpsB_2"/>
    <property type="match status" value="1"/>
</dbReference>
<comment type="similarity">
    <text evidence="2">Belongs to the bacterial sugar transferase family.</text>
</comment>
<evidence type="ECO:0000313" key="10">
    <source>
        <dbReference type="Proteomes" id="UP000195442"/>
    </source>
</evidence>